<dbReference type="GeneID" id="85492507"/>
<dbReference type="AlphaFoldDB" id="A0AA48ICY7"/>
<reference evidence="2" key="1">
    <citation type="journal article" date="2023" name="BMC Genomics">
        <title>Chromosome-level genome assemblies of Cutaneotrichosporon spp. (Trichosporonales, Basidiomycota) reveal imbalanced evolution between nucleotide sequences and chromosome synteny.</title>
        <authorList>
            <person name="Kobayashi Y."/>
            <person name="Kayamori A."/>
            <person name="Aoki K."/>
            <person name="Shiwa Y."/>
            <person name="Matsutani M."/>
            <person name="Fujita N."/>
            <person name="Sugita T."/>
            <person name="Iwasaki W."/>
            <person name="Tanaka N."/>
            <person name="Takashima M."/>
        </authorList>
    </citation>
    <scope>NUCLEOTIDE SEQUENCE</scope>
    <source>
        <strain evidence="2">HIS019</strain>
    </source>
</reference>
<dbReference type="EMBL" id="AP028212">
    <property type="protein sequence ID" value="BEI88636.1"/>
    <property type="molecule type" value="Genomic_DNA"/>
</dbReference>
<evidence type="ECO:0000313" key="2">
    <source>
        <dbReference type="EMBL" id="BEI88636.1"/>
    </source>
</evidence>
<name>A0AA48ICY7_9TREE</name>
<dbReference type="Proteomes" id="UP001233271">
    <property type="component" value="Chromosome 1"/>
</dbReference>
<evidence type="ECO:0000313" key="3">
    <source>
        <dbReference type="Proteomes" id="UP001233271"/>
    </source>
</evidence>
<protein>
    <submittedName>
        <fullName evidence="2">Uncharacterized protein</fullName>
    </submittedName>
</protein>
<evidence type="ECO:0000256" key="1">
    <source>
        <dbReference type="SAM" id="MobiDB-lite"/>
    </source>
</evidence>
<keyword evidence="3" id="KW-1185">Reference proteome</keyword>
<sequence>MSDSDTSTASVEYYADLTLAGTFPRIAYEHLMFYSAPRPYRGQTPTPRPRANVGKQRREPTVAHSGWAESSADAHARVESPPPSPDLVEPKPDMCPAHPDKF</sequence>
<feature type="compositionally biased region" description="Basic and acidic residues" evidence="1">
    <location>
        <begin position="88"/>
        <end position="102"/>
    </location>
</feature>
<dbReference type="KEGG" id="ccac:CcaHIS019_0113540"/>
<proteinExistence type="predicted"/>
<accession>A0AA48ICY7</accession>
<organism evidence="2 3">
    <name type="scientific">Cutaneotrichosporon cavernicola</name>
    <dbReference type="NCBI Taxonomy" id="279322"/>
    <lineage>
        <taxon>Eukaryota</taxon>
        <taxon>Fungi</taxon>
        <taxon>Dikarya</taxon>
        <taxon>Basidiomycota</taxon>
        <taxon>Agaricomycotina</taxon>
        <taxon>Tremellomycetes</taxon>
        <taxon>Trichosporonales</taxon>
        <taxon>Trichosporonaceae</taxon>
        <taxon>Cutaneotrichosporon</taxon>
    </lineage>
</organism>
<gene>
    <name evidence="2" type="ORF">CcaverHIS019_0113540</name>
</gene>
<feature type="region of interest" description="Disordered" evidence="1">
    <location>
        <begin position="37"/>
        <end position="102"/>
    </location>
</feature>
<dbReference type="RefSeq" id="XP_060453902.1">
    <property type="nucleotide sequence ID" value="XM_060596961.1"/>
</dbReference>